<dbReference type="EMBL" id="JAFKCZ010000022">
    <property type="protein sequence ID" value="MBN7799020.1"/>
    <property type="molecule type" value="Genomic_DNA"/>
</dbReference>
<dbReference type="AlphaFoldDB" id="A0A939INY2"/>
<comment type="caution">
    <text evidence="1">The sequence shown here is derived from an EMBL/GenBank/DDBJ whole genome shotgun (WGS) entry which is preliminary data.</text>
</comment>
<sequence>MRFRPPFLALVLSFTPLVDAQEKDFPGIEKLMTREEFQAAGLEKLSPAEREALNQWLIGYTVDDAQTLIHTSEEVKEADQGIRIEASVNGPFKGWYGDTVFSLDNGQTWRQRLSGNFAYHGDDRRVVIEKNFFGYFKLTHVATGRSVGVSRVNQ</sequence>
<dbReference type="RefSeq" id="WP_206562469.1">
    <property type="nucleotide sequence ID" value="NZ_JAFKCZ010000022.1"/>
</dbReference>
<organism evidence="1 2">
    <name type="scientific">Parahaliea mediterranea</name>
    <dbReference type="NCBI Taxonomy" id="651086"/>
    <lineage>
        <taxon>Bacteria</taxon>
        <taxon>Pseudomonadati</taxon>
        <taxon>Pseudomonadota</taxon>
        <taxon>Gammaproteobacteria</taxon>
        <taxon>Cellvibrionales</taxon>
        <taxon>Halieaceae</taxon>
        <taxon>Parahaliea</taxon>
    </lineage>
</organism>
<protein>
    <submittedName>
        <fullName evidence="1">Uncharacterized protein</fullName>
    </submittedName>
</protein>
<evidence type="ECO:0000313" key="1">
    <source>
        <dbReference type="EMBL" id="MBN7799020.1"/>
    </source>
</evidence>
<evidence type="ECO:0000313" key="2">
    <source>
        <dbReference type="Proteomes" id="UP000664303"/>
    </source>
</evidence>
<dbReference type="Proteomes" id="UP000664303">
    <property type="component" value="Unassembled WGS sequence"/>
</dbReference>
<accession>A0A939INY2</accession>
<reference evidence="1" key="1">
    <citation type="submission" date="2021-02" db="EMBL/GenBank/DDBJ databases">
        <title>PHA producing bacteria isolated from coastal sediment in Guangdong, Shenzhen.</title>
        <authorList>
            <person name="Zheng W."/>
            <person name="Yu S."/>
            <person name="Huang Y."/>
        </authorList>
    </citation>
    <scope>NUCLEOTIDE SEQUENCE</scope>
    <source>
        <strain evidence="1">TN14-10</strain>
    </source>
</reference>
<name>A0A939INY2_9GAMM</name>
<gene>
    <name evidence="1" type="ORF">JYP50_20655</name>
</gene>
<proteinExistence type="predicted"/>
<keyword evidence="2" id="KW-1185">Reference proteome</keyword>